<dbReference type="AlphaFoldDB" id="A0A4C1YB26"/>
<accession>A0A4C1YB26</accession>
<keyword evidence="2" id="KW-1185">Reference proteome</keyword>
<dbReference type="Proteomes" id="UP000299102">
    <property type="component" value="Unassembled WGS sequence"/>
</dbReference>
<proteinExistence type="predicted"/>
<protein>
    <submittedName>
        <fullName evidence="1">Uncharacterized protein</fullName>
    </submittedName>
</protein>
<name>A0A4C1YB26_EUMVA</name>
<evidence type="ECO:0000313" key="2">
    <source>
        <dbReference type="Proteomes" id="UP000299102"/>
    </source>
</evidence>
<reference evidence="1 2" key="1">
    <citation type="journal article" date="2019" name="Commun. Biol.">
        <title>The bagworm genome reveals a unique fibroin gene that provides high tensile strength.</title>
        <authorList>
            <person name="Kono N."/>
            <person name="Nakamura H."/>
            <person name="Ohtoshi R."/>
            <person name="Tomita M."/>
            <person name="Numata K."/>
            <person name="Arakawa K."/>
        </authorList>
    </citation>
    <scope>NUCLEOTIDE SEQUENCE [LARGE SCALE GENOMIC DNA]</scope>
</reference>
<sequence>MKTSKTNGLKCCSMQGISDLFLESVVEPCYDQHGSTTVVACSTKMSRSLVSDSSGDPSGRMRILSPHSSFHQISCSYAREQQRINDFSGFTIERAHCRIGRRGAARAQPCDASAARPLSSCLRTFVMSESDAGRSNEMFDTRLLAHPSACAVRARVRLDATLDRYATARLQIPVVRSRNGASNSFFGNIVIVKAANNATLVVFALFI</sequence>
<evidence type="ECO:0000313" key="1">
    <source>
        <dbReference type="EMBL" id="GBP72144.1"/>
    </source>
</evidence>
<gene>
    <name evidence="1" type="ORF">EVAR_49327_1</name>
</gene>
<comment type="caution">
    <text evidence="1">The sequence shown here is derived from an EMBL/GenBank/DDBJ whole genome shotgun (WGS) entry which is preliminary data.</text>
</comment>
<organism evidence="1 2">
    <name type="scientific">Eumeta variegata</name>
    <name type="common">Bagworm moth</name>
    <name type="synonym">Eumeta japonica</name>
    <dbReference type="NCBI Taxonomy" id="151549"/>
    <lineage>
        <taxon>Eukaryota</taxon>
        <taxon>Metazoa</taxon>
        <taxon>Ecdysozoa</taxon>
        <taxon>Arthropoda</taxon>
        <taxon>Hexapoda</taxon>
        <taxon>Insecta</taxon>
        <taxon>Pterygota</taxon>
        <taxon>Neoptera</taxon>
        <taxon>Endopterygota</taxon>
        <taxon>Lepidoptera</taxon>
        <taxon>Glossata</taxon>
        <taxon>Ditrysia</taxon>
        <taxon>Tineoidea</taxon>
        <taxon>Psychidae</taxon>
        <taxon>Oiketicinae</taxon>
        <taxon>Eumeta</taxon>
    </lineage>
</organism>
<dbReference type="EMBL" id="BGZK01001134">
    <property type="protein sequence ID" value="GBP72144.1"/>
    <property type="molecule type" value="Genomic_DNA"/>
</dbReference>